<reference evidence="1" key="1">
    <citation type="submission" date="2021-03" db="EMBL/GenBank/DDBJ databases">
        <title>Evolutionary priming and transition to the ectomycorrhizal habit in an iconic lineage of mushroom-forming fungi: is preadaptation a requirement?</title>
        <authorList>
            <consortium name="DOE Joint Genome Institute"/>
            <person name="Looney B.P."/>
            <person name="Miyauchi S."/>
            <person name="Morin E."/>
            <person name="Drula E."/>
            <person name="Courty P.E."/>
            <person name="Chicoki N."/>
            <person name="Fauchery L."/>
            <person name="Kohler A."/>
            <person name="Kuo A."/>
            <person name="LaButti K."/>
            <person name="Pangilinan J."/>
            <person name="Lipzen A."/>
            <person name="Riley R."/>
            <person name="Andreopoulos W."/>
            <person name="He G."/>
            <person name="Johnson J."/>
            <person name="Barry K.W."/>
            <person name="Grigoriev I.V."/>
            <person name="Nagy L."/>
            <person name="Hibbett D."/>
            <person name="Henrissat B."/>
            <person name="Matheny P.B."/>
            <person name="Labbe J."/>
            <person name="Martin A.F."/>
        </authorList>
    </citation>
    <scope>NUCLEOTIDE SEQUENCE</scope>
    <source>
        <strain evidence="1">BPL698</strain>
    </source>
</reference>
<proteinExistence type="predicted"/>
<dbReference type="Proteomes" id="UP001207468">
    <property type="component" value="Unassembled WGS sequence"/>
</dbReference>
<accession>A0ACC0U119</accession>
<evidence type="ECO:0000313" key="2">
    <source>
        <dbReference type="Proteomes" id="UP001207468"/>
    </source>
</evidence>
<name>A0ACC0U119_9AGAM</name>
<keyword evidence="2" id="KW-1185">Reference proteome</keyword>
<dbReference type="EMBL" id="JAGFNK010000225">
    <property type="protein sequence ID" value="KAI9457140.1"/>
    <property type="molecule type" value="Genomic_DNA"/>
</dbReference>
<comment type="caution">
    <text evidence="1">The sequence shown here is derived from an EMBL/GenBank/DDBJ whole genome shotgun (WGS) entry which is preliminary data.</text>
</comment>
<protein>
    <submittedName>
        <fullName evidence="1">Uncharacterized protein</fullName>
    </submittedName>
</protein>
<evidence type="ECO:0000313" key="1">
    <source>
        <dbReference type="EMBL" id="KAI9457140.1"/>
    </source>
</evidence>
<gene>
    <name evidence="1" type="ORF">F5148DRAFT_1151227</name>
</gene>
<organism evidence="1 2">
    <name type="scientific">Russula earlei</name>
    <dbReference type="NCBI Taxonomy" id="71964"/>
    <lineage>
        <taxon>Eukaryota</taxon>
        <taxon>Fungi</taxon>
        <taxon>Dikarya</taxon>
        <taxon>Basidiomycota</taxon>
        <taxon>Agaricomycotina</taxon>
        <taxon>Agaricomycetes</taxon>
        <taxon>Russulales</taxon>
        <taxon>Russulaceae</taxon>
        <taxon>Russula</taxon>
    </lineage>
</organism>
<sequence>MSALPATLATTAKKHARTLSRPLRRTFYSPFAALQHSPLLAKPPAANSSSPSASDAAAYEHEREHASRTLYVVSEPNAADFKYGVPAGAYPIATPYHPMVAAGATTYSALENVSSPSLAAAHPMLTRAVPRHATAATGVGRTRMRASSPLRSAPGERCAPGGGGEGEASLGVDEKERGDGNMAWSRGRRSRLEDGIVIAPAVQSPRRRKKNTQEGGPGRSVTCSEQDYWGGASTVIKPNSADAPALLRGSYNIYNYATQ</sequence>